<organism evidence="2 3">
    <name type="scientific">Cephalotus follicularis</name>
    <name type="common">Albany pitcher plant</name>
    <dbReference type="NCBI Taxonomy" id="3775"/>
    <lineage>
        <taxon>Eukaryota</taxon>
        <taxon>Viridiplantae</taxon>
        <taxon>Streptophyta</taxon>
        <taxon>Embryophyta</taxon>
        <taxon>Tracheophyta</taxon>
        <taxon>Spermatophyta</taxon>
        <taxon>Magnoliopsida</taxon>
        <taxon>eudicotyledons</taxon>
        <taxon>Gunneridae</taxon>
        <taxon>Pentapetalae</taxon>
        <taxon>rosids</taxon>
        <taxon>fabids</taxon>
        <taxon>Oxalidales</taxon>
        <taxon>Cephalotaceae</taxon>
        <taxon>Cephalotus</taxon>
    </lineage>
</organism>
<dbReference type="OrthoDB" id="1108285at2759"/>
<gene>
    <name evidence="2" type="ORF">CFOL_v3_12650</name>
</gene>
<sequence length="143" mass="16328">MVIQDSGIPSNAKVSTVISAGQWDSPVTSWDLIDICYVSSRIPHVTSSDKIHWLKKGGNFTINDAWRTISPQSTKVEWSKVVWFPRCTLKHSFYVWLVFSNGHRTLDKLFRWGVVTNNKCGFGCGQDESLNHLFFECPYTARI</sequence>
<name>A0A1Q3BMQ0_CEPFO</name>
<accession>A0A1Q3BMQ0</accession>
<evidence type="ECO:0000313" key="3">
    <source>
        <dbReference type="Proteomes" id="UP000187406"/>
    </source>
</evidence>
<dbReference type="InParanoid" id="A0A1Q3BMQ0"/>
<dbReference type="Proteomes" id="UP000187406">
    <property type="component" value="Unassembled WGS sequence"/>
</dbReference>
<proteinExistence type="predicted"/>
<evidence type="ECO:0000313" key="2">
    <source>
        <dbReference type="EMBL" id="GAV69149.1"/>
    </source>
</evidence>
<feature type="domain" description="Reverse transcriptase zinc-binding" evidence="1">
    <location>
        <begin position="60"/>
        <end position="142"/>
    </location>
</feature>
<reference evidence="3" key="1">
    <citation type="submission" date="2016-04" db="EMBL/GenBank/DDBJ databases">
        <title>Cephalotus genome sequencing.</title>
        <authorList>
            <person name="Fukushima K."/>
            <person name="Hasebe M."/>
            <person name="Fang X."/>
        </authorList>
    </citation>
    <scope>NUCLEOTIDE SEQUENCE [LARGE SCALE GENOMIC DNA]</scope>
    <source>
        <strain evidence="3">cv. St1</strain>
    </source>
</reference>
<protein>
    <submittedName>
        <fullName evidence="2">Zf-RVT domain-containing protein</fullName>
    </submittedName>
</protein>
<dbReference type="Pfam" id="PF13966">
    <property type="entry name" value="zf-RVT"/>
    <property type="match status" value="1"/>
</dbReference>
<dbReference type="AlphaFoldDB" id="A0A1Q3BMQ0"/>
<evidence type="ECO:0000259" key="1">
    <source>
        <dbReference type="Pfam" id="PF13966"/>
    </source>
</evidence>
<dbReference type="EMBL" id="BDDD01000693">
    <property type="protein sequence ID" value="GAV69149.1"/>
    <property type="molecule type" value="Genomic_DNA"/>
</dbReference>
<comment type="caution">
    <text evidence="2">The sequence shown here is derived from an EMBL/GenBank/DDBJ whole genome shotgun (WGS) entry which is preliminary data.</text>
</comment>
<keyword evidence="3" id="KW-1185">Reference proteome</keyword>
<dbReference type="InterPro" id="IPR026960">
    <property type="entry name" value="RVT-Znf"/>
</dbReference>